<proteinExistence type="predicted"/>
<accession>A0A8S5LA88</accession>
<sequence length="211" mass="24807">MKRKEINEYAQSIVVRLYDIGYFGSVQESVSTNSFYIHITQVPDIIRLSDHGFNYETYNFLPRQKIIRSVKNGKYFYSMSYDGIDAFIDDFKQHNCVVDKDIPLIKEMQQNALKYAKRYVLCHVPTNTYYYENSNGYGKGMREMLFQKYCTMGERLCNFLAWNFRHNIKSAAIFRGQPIQAEIEAIVKDYDSIKNYKLIEVELINGIISIV</sequence>
<dbReference type="EMBL" id="BK014662">
    <property type="protein sequence ID" value="DAD66690.1"/>
    <property type="molecule type" value="Genomic_DNA"/>
</dbReference>
<evidence type="ECO:0000313" key="1">
    <source>
        <dbReference type="EMBL" id="DAD66690.1"/>
    </source>
</evidence>
<protein>
    <submittedName>
        <fullName evidence="1">Uncharacterized protein</fullName>
    </submittedName>
</protein>
<organism evidence="1">
    <name type="scientific">Myoviridae sp. ctPuP5</name>
    <dbReference type="NCBI Taxonomy" id="2823543"/>
    <lineage>
        <taxon>Viruses</taxon>
        <taxon>Duplodnaviria</taxon>
        <taxon>Heunggongvirae</taxon>
        <taxon>Uroviricota</taxon>
        <taxon>Caudoviricetes</taxon>
    </lineage>
</organism>
<name>A0A8S5LA88_9CAUD</name>
<reference evidence="1" key="1">
    <citation type="journal article" date="2021" name="Proc. Natl. Acad. Sci. U.S.A.">
        <title>A Catalog of Tens of Thousands of Viruses from Human Metagenomes Reveals Hidden Associations with Chronic Diseases.</title>
        <authorList>
            <person name="Tisza M.J."/>
            <person name="Buck C.B."/>
        </authorList>
    </citation>
    <scope>NUCLEOTIDE SEQUENCE</scope>
    <source>
        <strain evidence="1">CtPuP5</strain>
    </source>
</reference>